<dbReference type="InterPro" id="IPR002182">
    <property type="entry name" value="NB-ARC"/>
</dbReference>
<dbReference type="InterPro" id="IPR042197">
    <property type="entry name" value="Apaf_helical"/>
</dbReference>
<keyword evidence="10" id="KW-1185">Reference proteome</keyword>
<dbReference type="Gene3D" id="1.10.8.430">
    <property type="entry name" value="Helical domain of apoptotic protease-activating factors"/>
    <property type="match status" value="1"/>
</dbReference>
<comment type="caution">
    <text evidence="9">The sequence shown here is derived from an EMBL/GenBank/DDBJ whole genome shotgun (WGS) entry which is preliminary data.</text>
</comment>
<dbReference type="SUPFAM" id="SSF52540">
    <property type="entry name" value="P-loop containing nucleoside triphosphate hydrolases"/>
    <property type="match status" value="1"/>
</dbReference>
<dbReference type="Pfam" id="PF23559">
    <property type="entry name" value="WHD_DRP"/>
    <property type="match status" value="1"/>
</dbReference>
<dbReference type="GO" id="GO:0043531">
    <property type="term" value="F:ADP binding"/>
    <property type="evidence" value="ECO:0007669"/>
    <property type="project" value="InterPro"/>
</dbReference>
<keyword evidence="5" id="KW-0175">Coiled coil</keyword>
<accession>A0A5B6WKS9</accession>
<dbReference type="PRINTS" id="PR00364">
    <property type="entry name" value="DISEASERSIST"/>
</dbReference>
<keyword evidence="1" id="KW-0677">Repeat</keyword>
<gene>
    <name evidence="9" type="ORF">EPI10_021800</name>
</gene>
<dbReference type="Gene3D" id="1.20.5.4130">
    <property type="match status" value="1"/>
</dbReference>
<dbReference type="InterPro" id="IPR058922">
    <property type="entry name" value="WHD_DRP"/>
</dbReference>
<keyword evidence="4" id="KW-0067">ATP-binding</keyword>
<dbReference type="EMBL" id="SMMG02000003">
    <property type="protein sequence ID" value="KAA3481432.1"/>
    <property type="molecule type" value="Genomic_DNA"/>
</dbReference>
<dbReference type="InterPro" id="IPR038005">
    <property type="entry name" value="RX-like_CC"/>
</dbReference>
<evidence type="ECO:0000256" key="3">
    <source>
        <dbReference type="ARBA" id="ARBA00022821"/>
    </source>
</evidence>
<feature type="domain" description="NB-ARC" evidence="6">
    <location>
        <begin position="183"/>
        <end position="343"/>
    </location>
</feature>
<dbReference type="OrthoDB" id="37484at2759"/>
<keyword evidence="2" id="KW-0547">Nucleotide-binding</keyword>
<evidence type="ECO:0000259" key="7">
    <source>
        <dbReference type="Pfam" id="PF18052"/>
    </source>
</evidence>
<dbReference type="Proteomes" id="UP000325315">
    <property type="component" value="Unassembled WGS sequence"/>
</dbReference>
<dbReference type="GO" id="GO:0005524">
    <property type="term" value="F:ATP binding"/>
    <property type="evidence" value="ECO:0007669"/>
    <property type="project" value="UniProtKB-KW"/>
</dbReference>
<evidence type="ECO:0000256" key="2">
    <source>
        <dbReference type="ARBA" id="ARBA00022741"/>
    </source>
</evidence>
<dbReference type="Gene3D" id="3.40.50.300">
    <property type="entry name" value="P-loop containing nucleotide triphosphate hydrolases"/>
    <property type="match status" value="1"/>
</dbReference>
<dbReference type="GO" id="GO:0006952">
    <property type="term" value="P:defense response"/>
    <property type="evidence" value="ECO:0007669"/>
    <property type="project" value="UniProtKB-KW"/>
</dbReference>
<dbReference type="FunFam" id="3.40.50.300:FF:001091">
    <property type="entry name" value="Probable disease resistance protein At1g61300"/>
    <property type="match status" value="1"/>
</dbReference>
<dbReference type="Pfam" id="PF18052">
    <property type="entry name" value="Rx_N"/>
    <property type="match status" value="1"/>
</dbReference>
<dbReference type="AlphaFoldDB" id="A0A5B6WKS9"/>
<dbReference type="Pfam" id="PF00931">
    <property type="entry name" value="NB-ARC"/>
    <property type="match status" value="1"/>
</dbReference>
<dbReference type="InterPro" id="IPR036388">
    <property type="entry name" value="WH-like_DNA-bd_sf"/>
</dbReference>
<feature type="domain" description="Disease resistance protein winged helix" evidence="8">
    <location>
        <begin position="429"/>
        <end position="497"/>
    </location>
</feature>
<evidence type="ECO:0000259" key="8">
    <source>
        <dbReference type="Pfam" id="PF23559"/>
    </source>
</evidence>
<evidence type="ECO:0000313" key="10">
    <source>
        <dbReference type="Proteomes" id="UP000325315"/>
    </source>
</evidence>
<feature type="coiled-coil region" evidence="5">
    <location>
        <begin position="127"/>
        <end position="154"/>
    </location>
</feature>
<dbReference type="PANTHER" id="PTHR36766:SF51">
    <property type="entry name" value="DISEASE RESISTANCE RPP13-LIKE PROTEIN 1"/>
    <property type="match status" value="1"/>
</dbReference>
<reference evidence="9" key="1">
    <citation type="submission" date="2019-08" db="EMBL/GenBank/DDBJ databases">
        <authorList>
            <person name="Liu F."/>
        </authorList>
    </citation>
    <scope>NUCLEOTIDE SEQUENCE [LARGE SCALE GENOMIC DNA]</scope>
    <source>
        <strain evidence="9">PA1801</strain>
        <tissue evidence="9">Leaf</tissue>
    </source>
</reference>
<feature type="domain" description="Disease resistance N-terminal" evidence="7">
    <location>
        <begin position="19"/>
        <end position="105"/>
    </location>
</feature>
<proteinExistence type="predicted"/>
<evidence type="ECO:0000259" key="6">
    <source>
        <dbReference type="Pfam" id="PF00931"/>
    </source>
</evidence>
<sequence>MPFLQALSAIGEVFVSKLIDFFLDKLASSDLLEFATEKQVREEIQKLENELKQIRRVLDDAEERQLKAQLVKDWLIDLQNLAFDVEDVLDEVATEIDKRDLMMERRGSSCKRPTLNIPSSFNDVLFNRDIMSKISDLTAKLKDLEHQRNKLELRMTAFERPTRLEERLQPTSVEIENHVYGRDKDKQTILDLLLKSDGERNFVIPIVGMGGIGKTTLAQLVYNDASSQHHFDLKAWACVSDDFDVLRITKEILQSVTSKPCNDNDLNKVQEKLQEELSEKKFLFVLDDVWIENYHDWTLLQSPFKTRTQESKIIVTTRNHGVSSTMGALHAHSLELLSTDDCLSADFEGHPSLKEVAEKIVRKCNDLSLAAKTLGGLLRTNVDLHAWEDILESEIWKLSKDQSSIIPALQVSYHHLPLHLKRYFMYCAIIPKDYEFEKEEIILLWRAQWFLQEARDKQCIHDLGHKYFNDLVSRSLLQVCVNNNSRFVMHDLINDLAQSVAREVCFKIVNESQSMLAIYLTLLRTLMASKNLKAFMKRNIYEAFFIKVFLGLSNS</sequence>
<evidence type="ECO:0000313" key="9">
    <source>
        <dbReference type="EMBL" id="KAA3481432.1"/>
    </source>
</evidence>
<name>A0A5B6WKS9_9ROSI</name>
<dbReference type="CDD" id="cd14798">
    <property type="entry name" value="RX-CC_like"/>
    <property type="match status" value="1"/>
</dbReference>
<protein>
    <submittedName>
        <fullName evidence="9">Disease resistance protein</fullName>
    </submittedName>
</protein>
<evidence type="ECO:0000256" key="5">
    <source>
        <dbReference type="SAM" id="Coils"/>
    </source>
</evidence>
<feature type="coiled-coil region" evidence="5">
    <location>
        <begin position="37"/>
        <end position="64"/>
    </location>
</feature>
<keyword evidence="3" id="KW-0611">Plant defense</keyword>
<evidence type="ECO:0000256" key="4">
    <source>
        <dbReference type="ARBA" id="ARBA00022840"/>
    </source>
</evidence>
<evidence type="ECO:0000256" key="1">
    <source>
        <dbReference type="ARBA" id="ARBA00022737"/>
    </source>
</evidence>
<dbReference type="PANTHER" id="PTHR36766">
    <property type="entry name" value="PLANT BROAD-SPECTRUM MILDEW RESISTANCE PROTEIN RPW8"/>
    <property type="match status" value="1"/>
</dbReference>
<dbReference type="Gene3D" id="1.10.10.10">
    <property type="entry name" value="Winged helix-like DNA-binding domain superfamily/Winged helix DNA-binding domain"/>
    <property type="match status" value="1"/>
</dbReference>
<organism evidence="9 10">
    <name type="scientific">Gossypium australe</name>
    <dbReference type="NCBI Taxonomy" id="47621"/>
    <lineage>
        <taxon>Eukaryota</taxon>
        <taxon>Viridiplantae</taxon>
        <taxon>Streptophyta</taxon>
        <taxon>Embryophyta</taxon>
        <taxon>Tracheophyta</taxon>
        <taxon>Spermatophyta</taxon>
        <taxon>Magnoliopsida</taxon>
        <taxon>eudicotyledons</taxon>
        <taxon>Gunneridae</taxon>
        <taxon>Pentapetalae</taxon>
        <taxon>rosids</taxon>
        <taxon>malvids</taxon>
        <taxon>Malvales</taxon>
        <taxon>Malvaceae</taxon>
        <taxon>Malvoideae</taxon>
        <taxon>Gossypium</taxon>
    </lineage>
</organism>
<dbReference type="InterPro" id="IPR041118">
    <property type="entry name" value="Rx_N"/>
</dbReference>
<dbReference type="InterPro" id="IPR027417">
    <property type="entry name" value="P-loop_NTPase"/>
</dbReference>